<dbReference type="NCBIfam" id="TIGR02278">
    <property type="entry name" value="PaaN-DH"/>
    <property type="match status" value="1"/>
</dbReference>
<feature type="region of interest" description="Disordered" evidence="2">
    <location>
        <begin position="468"/>
        <end position="488"/>
    </location>
</feature>
<feature type="domain" description="Aldehyde dehydrogenase" evidence="3">
    <location>
        <begin position="17"/>
        <end position="506"/>
    </location>
</feature>
<evidence type="ECO:0000256" key="1">
    <source>
        <dbReference type="ARBA" id="ARBA00023002"/>
    </source>
</evidence>
<proteinExistence type="predicted"/>
<dbReference type="EMBL" id="JAVRQI010000006">
    <property type="protein sequence ID" value="MDT1062108.1"/>
    <property type="molecule type" value="Genomic_DNA"/>
</dbReference>
<protein>
    <submittedName>
        <fullName evidence="5">Phenylacetic acid degradation bifunctional protein PaaZ</fullName>
    </submittedName>
</protein>
<dbReference type="InterPro" id="IPR016162">
    <property type="entry name" value="Ald_DH_N"/>
</dbReference>
<organism evidence="5 6">
    <name type="scientific">Paracoccus broussonetiae</name>
    <dbReference type="NCBI Taxonomy" id="3075834"/>
    <lineage>
        <taxon>Bacteria</taxon>
        <taxon>Pseudomonadati</taxon>
        <taxon>Pseudomonadota</taxon>
        <taxon>Alphaproteobacteria</taxon>
        <taxon>Rhodobacterales</taxon>
        <taxon>Paracoccaceae</taxon>
        <taxon>Paracoccus</taxon>
    </lineage>
</organism>
<gene>
    <name evidence="5" type="primary">paaZ</name>
    <name evidence="5" type="ORF">RM190_09585</name>
</gene>
<accession>A0ABU3ED02</accession>
<dbReference type="InterPro" id="IPR015590">
    <property type="entry name" value="Aldehyde_DH_dom"/>
</dbReference>
<comment type="caution">
    <text evidence="5">The sequence shown here is derived from an EMBL/GenBank/DDBJ whole genome shotgun (WGS) entry which is preliminary data.</text>
</comment>
<feature type="domain" description="MaoC-like" evidence="4">
    <location>
        <begin position="543"/>
        <end position="653"/>
    </location>
</feature>
<dbReference type="SUPFAM" id="SSF53720">
    <property type="entry name" value="ALDH-like"/>
    <property type="match status" value="1"/>
</dbReference>
<dbReference type="Pfam" id="PF01575">
    <property type="entry name" value="MaoC_dehydratas"/>
    <property type="match status" value="1"/>
</dbReference>
<dbReference type="PANTHER" id="PTHR43111">
    <property type="entry name" value="ALDEHYDE DEHYDROGENASE B-RELATED"/>
    <property type="match status" value="1"/>
</dbReference>
<dbReference type="Proteomes" id="UP001251085">
    <property type="component" value="Unassembled WGS sequence"/>
</dbReference>
<dbReference type="InterPro" id="IPR029069">
    <property type="entry name" value="HotDog_dom_sf"/>
</dbReference>
<name>A0ABU3ED02_9RHOB</name>
<keyword evidence="1" id="KW-0560">Oxidoreductase</keyword>
<evidence type="ECO:0000256" key="2">
    <source>
        <dbReference type="SAM" id="MobiDB-lite"/>
    </source>
</evidence>
<sequence length="687" mass="73737">MTTPRRLESYVCGRWTQGAKEGQSLLDASTGDAIALIDSTGIDFAATLAHGRDVAGPKLRAMSFHDRAAMLKALGLALMGMKEEFYAESLKTGATRSDGWVDIEGGIGTMLTFASKGRRELPNTRVLTDGDVEPLSKDASFSAQHILTPLQGVAVHINAFNFPIWGMLEKIAPTLLAGVPCVVKPASQTAYLTELMVRRIIETDILPEGALQLICGSVGDLLDHVTGQDAVTFTGSAWTGRKLKSHPAVVANSVRFTMEADSLNAAILGPDAVSGTPEFDLFVKEVAREMTAKAGQKCTAIRRVIAPREQVQALVAALRERLEKTPVGMPGEEGTRMGPLASFDQRDEVRDRIRDLQADAEIVAGNPDDVRLTSGDATRGAFLNPVLLYADRPLAATAIHDVEAFGPVSTVMPYDDLDQAITLAQMGKGSLVSSVFTDDPKVAEDVVLGVAPFHGRVLIGNRASARTSTGHGSPLAPLVHGGPGRAGGGEEMGGIRGVKHYMQRTAVQGTPRLLSAVIGRWIEGAPANQGVHPFRKSLAELRIGDQLVTATRTITREDVEHFAHFTGDTFYAHMDEVAAKANPFFDDRVAHGYLIASFAAGLFVEPNPGPVLANYGVDNMRFLAPVYFGDTLQVRLTCKEINPRANADHGEVRWDCQVTNQKSEVVAQYDVLTMVAKTWPAAVQAAE</sequence>
<dbReference type="InterPro" id="IPR011966">
    <property type="entry name" value="PaaN-DH"/>
</dbReference>
<dbReference type="NCBIfam" id="NF008868">
    <property type="entry name" value="PRK11903.1"/>
    <property type="match status" value="1"/>
</dbReference>
<dbReference type="CDD" id="cd03452">
    <property type="entry name" value="MaoC_C"/>
    <property type="match status" value="1"/>
</dbReference>
<evidence type="ECO:0000259" key="4">
    <source>
        <dbReference type="Pfam" id="PF01575"/>
    </source>
</evidence>
<dbReference type="InterPro" id="IPR002539">
    <property type="entry name" value="MaoC-like_dom"/>
</dbReference>
<dbReference type="PANTHER" id="PTHR43111:SF1">
    <property type="entry name" value="ALDEHYDE DEHYDROGENASE B-RELATED"/>
    <property type="match status" value="1"/>
</dbReference>
<dbReference type="Gene3D" id="3.40.605.10">
    <property type="entry name" value="Aldehyde Dehydrogenase, Chain A, domain 1"/>
    <property type="match status" value="1"/>
</dbReference>
<dbReference type="Pfam" id="PF00171">
    <property type="entry name" value="Aldedh"/>
    <property type="match status" value="1"/>
</dbReference>
<reference evidence="6" key="1">
    <citation type="submission" date="2023-07" db="EMBL/GenBank/DDBJ databases">
        <title>Characterization of two Paracoccaceae strains isolated from Phycosphere and proposal of Xinfangfangia lacusdiani sp. nov.</title>
        <authorList>
            <person name="Deng Y."/>
            <person name="Zhang Y.Q."/>
        </authorList>
    </citation>
    <scope>NUCLEOTIDE SEQUENCE [LARGE SCALE GENOMIC DNA]</scope>
    <source>
        <strain evidence="6">CPCC 101403</strain>
    </source>
</reference>
<evidence type="ECO:0000313" key="5">
    <source>
        <dbReference type="EMBL" id="MDT1062108.1"/>
    </source>
</evidence>
<dbReference type="Gene3D" id="3.10.129.10">
    <property type="entry name" value="Hotdog Thioesterase"/>
    <property type="match status" value="1"/>
</dbReference>
<evidence type="ECO:0000313" key="6">
    <source>
        <dbReference type="Proteomes" id="UP001251085"/>
    </source>
</evidence>
<keyword evidence="6" id="KW-1185">Reference proteome</keyword>
<dbReference type="SUPFAM" id="SSF54637">
    <property type="entry name" value="Thioesterase/thiol ester dehydrase-isomerase"/>
    <property type="match status" value="1"/>
</dbReference>
<dbReference type="RefSeq" id="WP_311759205.1">
    <property type="nucleotide sequence ID" value="NZ_JAVRQI010000006.1"/>
</dbReference>
<dbReference type="Gene3D" id="3.40.309.10">
    <property type="entry name" value="Aldehyde Dehydrogenase, Chain A, domain 2"/>
    <property type="match status" value="1"/>
</dbReference>
<dbReference type="InterPro" id="IPR016163">
    <property type="entry name" value="Ald_DH_C"/>
</dbReference>
<evidence type="ECO:0000259" key="3">
    <source>
        <dbReference type="Pfam" id="PF00171"/>
    </source>
</evidence>
<dbReference type="InterPro" id="IPR016161">
    <property type="entry name" value="Ald_DH/histidinol_DH"/>
</dbReference>
<dbReference type="CDD" id="cd07128">
    <property type="entry name" value="ALDH_MaoC-N"/>
    <property type="match status" value="1"/>
</dbReference>